<gene>
    <name evidence="2" type="ORF">mvi_44980</name>
    <name evidence="3" type="ORF">QR79_06710</name>
</gene>
<evidence type="ECO:0000313" key="4">
    <source>
        <dbReference type="Proteomes" id="UP000036471"/>
    </source>
</evidence>
<protein>
    <recommendedName>
        <fullName evidence="6">Peptidase</fullName>
    </recommendedName>
</protein>
<reference evidence="3 4" key="1">
    <citation type="submission" date="2014-11" db="EMBL/GenBank/DDBJ databases">
        <title>Comparative genomics of Methylobacterium species.</title>
        <authorList>
            <person name="Chaudhry V."/>
            <person name="Patil P.B."/>
        </authorList>
    </citation>
    <scope>NUCLEOTIDE SEQUENCE [LARGE SCALE GENOMIC DNA]</scope>
    <source>
        <strain evidence="3 4">SE3.6</strain>
    </source>
</reference>
<dbReference type="EMBL" id="AP024145">
    <property type="protein sequence ID" value="BCM86037.1"/>
    <property type="molecule type" value="Genomic_DNA"/>
</dbReference>
<dbReference type="RefSeq" id="WP_048428817.1">
    <property type="nucleotide sequence ID" value="NZ_AP024145.1"/>
</dbReference>
<keyword evidence="4" id="KW-1185">Reference proteome</keyword>
<dbReference type="EMBL" id="JTHG01000050">
    <property type="protein sequence ID" value="KMO25554.1"/>
    <property type="molecule type" value="Genomic_DNA"/>
</dbReference>
<dbReference type="KEGG" id="mind:mvi_44980"/>
<evidence type="ECO:0000313" key="3">
    <source>
        <dbReference type="EMBL" id="KMO25554.1"/>
    </source>
</evidence>
<reference evidence="2" key="2">
    <citation type="submission" date="2020-11" db="EMBL/GenBank/DDBJ databases">
        <title>Complete genome sequence of a novel pathogenic Methylobacterium strain isolated from rice in Vietnam.</title>
        <authorList>
            <person name="Lai K."/>
            <person name="Okazaki S."/>
            <person name="Higashi K."/>
            <person name="Mori H."/>
            <person name="Toyoda A."/>
            <person name="Kurokawa K."/>
        </authorList>
    </citation>
    <scope>NUCLEOTIDE SEQUENCE</scope>
    <source>
        <strain evidence="2">VL1</strain>
    </source>
</reference>
<sequence>MRRSLKLVVLAAAAALPAACAPNPIIARDPVPAPSPDIAYRCSSTPALLNGYWAECERIRREREVVVRTKG</sequence>
<accession>A0A0J6R7H4</accession>
<evidence type="ECO:0008006" key="6">
    <source>
        <dbReference type="Google" id="ProtNLM"/>
    </source>
</evidence>
<dbReference type="AlphaFoldDB" id="A0A0J6R7H4"/>
<dbReference type="Proteomes" id="UP000663508">
    <property type="component" value="Chromosome"/>
</dbReference>
<feature type="chain" id="PRO_5044544261" description="Peptidase" evidence="1">
    <location>
        <begin position="22"/>
        <end position="71"/>
    </location>
</feature>
<dbReference type="Proteomes" id="UP000036471">
    <property type="component" value="Unassembled WGS sequence"/>
</dbReference>
<name>A0A0J6R7H4_9HYPH</name>
<accession>A0A147FRP5</accession>
<keyword evidence="1" id="KW-0732">Signal</keyword>
<evidence type="ECO:0000256" key="1">
    <source>
        <dbReference type="SAM" id="SignalP"/>
    </source>
</evidence>
<feature type="signal peptide" evidence="1">
    <location>
        <begin position="1"/>
        <end position="21"/>
    </location>
</feature>
<evidence type="ECO:0000313" key="2">
    <source>
        <dbReference type="EMBL" id="BCM86037.1"/>
    </source>
</evidence>
<proteinExistence type="predicted"/>
<evidence type="ECO:0000313" key="5">
    <source>
        <dbReference type="Proteomes" id="UP000663508"/>
    </source>
</evidence>
<organism evidence="2 5">
    <name type="scientific">Methylobacterium indicum</name>
    <dbReference type="NCBI Taxonomy" id="1775910"/>
    <lineage>
        <taxon>Bacteria</taxon>
        <taxon>Pseudomonadati</taxon>
        <taxon>Pseudomonadota</taxon>
        <taxon>Alphaproteobacteria</taxon>
        <taxon>Hyphomicrobiales</taxon>
        <taxon>Methylobacteriaceae</taxon>
        <taxon>Methylobacterium</taxon>
    </lineage>
</organism>